<evidence type="ECO:0000313" key="3">
    <source>
        <dbReference type="Proteomes" id="UP000231581"/>
    </source>
</evidence>
<protein>
    <submittedName>
        <fullName evidence="2">Uncharacterized protein</fullName>
    </submittedName>
</protein>
<keyword evidence="1" id="KW-0812">Transmembrane</keyword>
<feature type="transmembrane region" description="Helical" evidence="1">
    <location>
        <begin position="32"/>
        <end position="57"/>
    </location>
</feature>
<organism evidence="2 3">
    <name type="scientific">Candidatus Uhrbacteria bacterium CG22_combo_CG10-13_8_21_14_all_47_17</name>
    <dbReference type="NCBI Taxonomy" id="1975041"/>
    <lineage>
        <taxon>Bacteria</taxon>
        <taxon>Candidatus Uhriibacteriota</taxon>
    </lineage>
</organism>
<name>A0A2H0BRI6_9BACT</name>
<evidence type="ECO:0000313" key="2">
    <source>
        <dbReference type="EMBL" id="PIP60234.1"/>
    </source>
</evidence>
<proteinExistence type="predicted"/>
<evidence type="ECO:0000256" key="1">
    <source>
        <dbReference type="SAM" id="Phobius"/>
    </source>
</evidence>
<accession>A0A2H0BRI6</accession>
<sequence length="249" mass="28469">MSNKEISQDVLERIQKEGIQPKPKWEFLLREWVIWVLAAVCVLVGGIAVSVILTLLVTDGLGLAFFQAPSKGLILAAMPYVWLVLLVSFLLVAEYNIRHTKRGYRYRWASVFVGVVLLSIPLGLIFFKIGWGERVERASQRMPFYERLAEQRENIWEHPEGGLIRGEVSDWSAELRVIHLQDSAGKEWTVLYKKDVMTPRHWIPSKGSFIKVLGEQTADLEFQARAVLPWNFDPLLPFGRPRIPPPIAP</sequence>
<keyword evidence="1" id="KW-1133">Transmembrane helix</keyword>
<keyword evidence="1" id="KW-0472">Membrane</keyword>
<dbReference type="Proteomes" id="UP000231581">
    <property type="component" value="Unassembled WGS sequence"/>
</dbReference>
<reference evidence="2 3" key="1">
    <citation type="submission" date="2017-09" db="EMBL/GenBank/DDBJ databases">
        <title>Depth-based differentiation of microbial function through sediment-hosted aquifers and enrichment of novel symbionts in the deep terrestrial subsurface.</title>
        <authorList>
            <person name="Probst A.J."/>
            <person name="Ladd B."/>
            <person name="Jarett J.K."/>
            <person name="Geller-Mcgrath D.E."/>
            <person name="Sieber C.M."/>
            <person name="Emerson J.B."/>
            <person name="Anantharaman K."/>
            <person name="Thomas B.C."/>
            <person name="Malmstrom R."/>
            <person name="Stieglmeier M."/>
            <person name="Klingl A."/>
            <person name="Woyke T."/>
            <person name="Ryan C.M."/>
            <person name="Banfield J.F."/>
        </authorList>
    </citation>
    <scope>NUCLEOTIDE SEQUENCE [LARGE SCALE GENOMIC DNA]</scope>
    <source>
        <strain evidence="2">CG22_combo_CG10-13_8_21_14_all_47_17</strain>
    </source>
</reference>
<comment type="caution">
    <text evidence="2">The sequence shown here is derived from an EMBL/GenBank/DDBJ whole genome shotgun (WGS) entry which is preliminary data.</text>
</comment>
<feature type="transmembrane region" description="Helical" evidence="1">
    <location>
        <begin position="77"/>
        <end position="97"/>
    </location>
</feature>
<dbReference type="AlphaFoldDB" id="A0A2H0BRI6"/>
<feature type="transmembrane region" description="Helical" evidence="1">
    <location>
        <begin position="109"/>
        <end position="131"/>
    </location>
</feature>
<gene>
    <name evidence="2" type="ORF">COX00_04210</name>
</gene>
<dbReference type="EMBL" id="PCSZ01000076">
    <property type="protein sequence ID" value="PIP60234.1"/>
    <property type="molecule type" value="Genomic_DNA"/>
</dbReference>